<protein>
    <submittedName>
        <fullName evidence="2">Uncharacterized protein</fullName>
    </submittedName>
</protein>
<keyword evidence="3" id="KW-1185">Reference proteome</keyword>
<dbReference type="Proteomes" id="UP001396334">
    <property type="component" value="Unassembled WGS sequence"/>
</dbReference>
<dbReference type="EMBL" id="JBBPBN010000014">
    <property type="protein sequence ID" value="KAK9024841.1"/>
    <property type="molecule type" value="Genomic_DNA"/>
</dbReference>
<accession>A0ABR2SHW5</accession>
<gene>
    <name evidence="2" type="ORF">V6N11_064747</name>
</gene>
<name>A0ABR2SHW5_9ROSI</name>
<reference evidence="2 3" key="1">
    <citation type="journal article" date="2024" name="G3 (Bethesda)">
        <title>Genome assembly of Hibiscus sabdariffa L. provides insights into metabolisms of medicinal natural products.</title>
        <authorList>
            <person name="Kim T."/>
        </authorList>
    </citation>
    <scope>NUCLEOTIDE SEQUENCE [LARGE SCALE GENOMIC DNA]</scope>
    <source>
        <strain evidence="2">TK-2024</strain>
        <tissue evidence="2">Old leaves</tissue>
    </source>
</reference>
<feature type="region of interest" description="Disordered" evidence="1">
    <location>
        <begin position="106"/>
        <end position="130"/>
    </location>
</feature>
<comment type="caution">
    <text evidence="2">The sequence shown here is derived from an EMBL/GenBank/DDBJ whole genome shotgun (WGS) entry which is preliminary data.</text>
</comment>
<organism evidence="2 3">
    <name type="scientific">Hibiscus sabdariffa</name>
    <name type="common">roselle</name>
    <dbReference type="NCBI Taxonomy" id="183260"/>
    <lineage>
        <taxon>Eukaryota</taxon>
        <taxon>Viridiplantae</taxon>
        <taxon>Streptophyta</taxon>
        <taxon>Embryophyta</taxon>
        <taxon>Tracheophyta</taxon>
        <taxon>Spermatophyta</taxon>
        <taxon>Magnoliopsida</taxon>
        <taxon>eudicotyledons</taxon>
        <taxon>Gunneridae</taxon>
        <taxon>Pentapetalae</taxon>
        <taxon>rosids</taxon>
        <taxon>malvids</taxon>
        <taxon>Malvales</taxon>
        <taxon>Malvaceae</taxon>
        <taxon>Malvoideae</taxon>
        <taxon>Hibiscus</taxon>
    </lineage>
</organism>
<sequence length="556" mass="61287">MPWQYQPCYEHSNPLEQMLPTFTTSFDRLLEEMPNLNKSMEARLVKMDERMINWGGSTSVMDNMPKGTEIPRQEVGEQCEKNPSMPTHHARAGVTANAWAEIATGSNATTTSHDAAKSDASANSTESDAENDTITLTLKHEPINCSHPQFSRQPCGIKETTCPGSKHTFCLGSEEVVCHGNEELACPGSTEATCLGSPEVARPGSRQAACPGSTEAACPGSTEAFCPGSTRTACLGGEEIACPGSTKATCLGSTRTAHLGSEETTCPGSTKATCPGSTKATCPGSEETARPGSKQTACLCSEEPVCPDSTQKFYPGSTDATYPDSTESICPGSKLTFCFSGEQNDCFNGNCLSIKTTDCLENEAQSMVIPPTIYAAPKSLLMEMFKKSDDNHIWKLDDFKKYVPSIDFHRILAKDCHGNWLEQQLPQQRRLHPTMLEGKANEVIKWLDVITIFPNPIFMPSGKIARWSEYRNFKEKGHKNISTMAAQREVAEIPLAQVFLGRIVTRWKFLPRHHHQKTDLAQRIDRSKKRRLTFMAYSRDYNKVIIQVIKNKVPRA</sequence>
<proteinExistence type="predicted"/>
<evidence type="ECO:0000313" key="2">
    <source>
        <dbReference type="EMBL" id="KAK9024841.1"/>
    </source>
</evidence>
<evidence type="ECO:0000256" key="1">
    <source>
        <dbReference type="SAM" id="MobiDB-lite"/>
    </source>
</evidence>
<feature type="compositionally biased region" description="Polar residues" evidence="1">
    <location>
        <begin position="120"/>
        <end position="130"/>
    </location>
</feature>
<evidence type="ECO:0000313" key="3">
    <source>
        <dbReference type="Proteomes" id="UP001396334"/>
    </source>
</evidence>